<dbReference type="GO" id="GO:0032436">
    <property type="term" value="P:positive regulation of proteasomal ubiquitin-dependent protein catabolic process"/>
    <property type="evidence" value="ECO:0007669"/>
    <property type="project" value="TreeGrafter"/>
</dbReference>
<proteinExistence type="predicted"/>
<dbReference type="AlphaFoldDB" id="A0A6J2K8W6"/>
<dbReference type="Proteomes" id="UP000504629">
    <property type="component" value="Unplaced"/>
</dbReference>
<dbReference type="InterPro" id="IPR033263">
    <property type="entry name" value="RNF180"/>
</dbReference>
<keyword evidence="1" id="KW-1185">Reference proteome</keyword>
<dbReference type="OrthoDB" id="2017893at2759"/>
<reference evidence="2" key="1">
    <citation type="submission" date="2025-08" db="UniProtKB">
        <authorList>
            <consortium name="RefSeq"/>
        </authorList>
    </citation>
    <scope>IDENTIFICATION</scope>
    <source>
        <tissue evidence="2">Silk gland</tissue>
    </source>
</reference>
<evidence type="ECO:0000313" key="2">
    <source>
        <dbReference type="RefSeq" id="XP_028038726.1"/>
    </source>
</evidence>
<dbReference type="GeneID" id="114249381"/>
<dbReference type="GO" id="GO:0000209">
    <property type="term" value="P:protein polyubiquitination"/>
    <property type="evidence" value="ECO:0007669"/>
    <property type="project" value="InterPro"/>
</dbReference>
<organism evidence="1 2">
    <name type="scientific">Bombyx mandarina</name>
    <name type="common">Wild silk moth</name>
    <name type="synonym">Wild silkworm</name>
    <dbReference type="NCBI Taxonomy" id="7092"/>
    <lineage>
        <taxon>Eukaryota</taxon>
        <taxon>Metazoa</taxon>
        <taxon>Ecdysozoa</taxon>
        <taxon>Arthropoda</taxon>
        <taxon>Hexapoda</taxon>
        <taxon>Insecta</taxon>
        <taxon>Pterygota</taxon>
        <taxon>Neoptera</taxon>
        <taxon>Endopterygota</taxon>
        <taxon>Lepidoptera</taxon>
        <taxon>Glossata</taxon>
        <taxon>Ditrysia</taxon>
        <taxon>Bombycoidea</taxon>
        <taxon>Bombycidae</taxon>
        <taxon>Bombycinae</taxon>
        <taxon>Bombyx</taxon>
    </lineage>
</organism>
<dbReference type="GO" id="GO:0042415">
    <property type="term" value="P:norepinephrine metabolic process"/>
    <property type="evidence" value="ECO:0007669"/>
    <property type="project" value="TreeGrafter"/>
</dbReference>
<dbReference type="GO" id="GO:0061630">
    <property type="term" value="F:ubiquitin protein ligase activity"/>
    <property type="evidence" value="ECO:0007669"/>
    <property type="project" value="InterPro"/>
</dbReference>
<sequence>MISCKSNTIKCLKCRTKLIDDISLITNQNFQCDPQKCNSYDIKKVIYLMEDKLPEWIKSRIENEQWTKGRLNCEKCSCRIGSFDYISGRKCECGETVLPPVHFTSSQVDRPILSENALKLNKSNTE</sequence>
<dbReference type="PANTHER" id="PTHR46717:SF1">
    <property type="entry name" value="E3 UBIQUITIN-PROTEIN LIGASE RNF180"/>
    <property type="match status" value="1"/>
</dbReference>
<protein>
    <submittedName>
        <fullName evidence="2">E3 ubiquitin-protein ligase RNF180-like</fullName>
    </submittedName>
</protein>
<dbReference type="GO" id="GO:0031624">
    <property type="term" value="F:ubiquitin conjugating enzyme binding"/>
    <property type="evidence" value="ECO:0007669"/>
    <property type="project" value="TreeGrafter"/>
</dbReference>
<dbReference type="GO" id="GO:0042428">
    <property type="term" value="P:serotonin metabolic process"/>
    <property type="evidence" value="ECO:0007669"/>
    <property type="project" value="TreeGrafter"/>
</dbReference>
<name>A0A6J2K8W6_BOMMA</name>
<dbReference type="KEGG" id="bman:114249381"/>
<dbReference type="GO" id="GO:0005789">
    <property type="term" value="C:endoplasmic reticulum membrane"/>
    <property type="evidence" value="ECO:0007669"/>
    <property type="project" value="TreeGrafter"/>
</dbReference>
<dbReference type="RefSeq" id="XP_028038726.1">
    <property type="nucleotide sequence ID" value="XM_028182925.1"/>
</dbReference>
<evidence type="ECO:0000313" key="1">
    <source>
        <dbReference type="Proteomes" id="UP000504629"/>
    </source>
</evidence>
<accession>A0A6J2K8W6</accession>
<gene>
    <name evidence="2" type="primary">LOC114249381</name>
</gene>
<dbReference type="PANTHER" id="PTHR46717">
    <property type="entry name" value="E3 UBIQUITIN-PROTEIN LIGASE RNF180"/>
    <property type="match status" value="1"/>
</dbReference>